<evidence type="ECO:0000313" key="3">
    <source>
        <dbReference type="Proteomes" id="UP000464524"/>
    </source>
</evidence>
<keyword evidence="3" id="KW-1185">Reference proteome</keyword>
<name>A0A857JRA3_9ALTE</name>
<dbReference type="Proteomes" id="UP000464524">
    <property type="component" value="Chromosome"/>
</dbReference>
<dbReference type="Gene3D" id="3.40.50.1820">
    <property type="entry name" value="alpha/beta hydrolase"/>
    <property type="match status" value="1"/>
</dbReference>
<reference evidence="2 3" key="1">
    <citation type="submission" date="2019-12" db="EMBL/GenBank/DDBJ databases">
        <title>Genome sequencing and assembly of endphytes of Porphyra tenera.</title>
        <authorList>
            <person name="Park J.M."/>
            <person name="Shin R."/>
            <person name="Jo S.H."/>
        </authorList>
    </citation>
    <scope>NUCLEOTIDE SEQUENCE [LARGE SCALE GENOMIC DNA]</scope>
    <source>
        <strain evidence="2 3">GPM4</strain>
    </source>
</reference>
<dbReference type="Pfam" id="PF12697">
    <property type="entry name" value="Abhydrolase_6"/>
    <property type="match status" value="1"/>
</dbReference>
<evidence type="ECO:0000259" key="1">
    <source>
        <dbReference type="Pfam" id="PF12697"/>
    </source>
</evidence>
<dbReference type="KEGG" id="pmes:FX988_03983"/>
<evidence type="ECO:0000313" key="2">
    <source>
        <dbReference type="EMBL" id="QHJ13710.1"/>
    </source>
</evidence>
<dbReference type="InterPro" id="IPR029058">
    <property type="entry name" value="AB_hydrolase_fold"/>
</dbReference>
<dbReference type="InterPro" id="IPR050266">
    <property type="entry name" value="AB_hydrolase_sf"/>
</dbReference>
<dbReference type="PANTHER" id="PTHR43798:SF33">
    <property type="entry name" value="HYDROLASE, PUTATIVE (AFU_ORTHOLOGUE AFUA_2G14860)-RELATED"/>
    <property type="match status" value="1"/>
</dbReference>
<protein>
    <recommendedName>
        <fullName evidence="1">AB hydrolase-1 domain-containing protein</fullName>
    </recommendedName>
</protein>
<dbReference type="PANTHER" id="PTHR43798">
    <property type="entry name" value="MONOACYLGLYCEROL LIPASE"/>
    <property type="match status" value="1"/>
</dbReference>
<dbReference type="InterPro" id="IPR000073">
    <property type="entry name" value="AB_hydrolase_1"/>
</dbReference>
<gene>
    <name evidence="2" type="ORF">FX988_03983</name>
</gene>
<organism evidence="2 3">
    <name type="scientific">Paraglaciecola mesophila</name>
    <dbReference type="NCBI Taxonomy" id="197222"/>
    <lineage>
        <taxon>Bacteria</taxon>
        <taxon>Pseudomonadati</taxon>
        <taxon>Pseudomonadota</taxon>
        <taxon>Gammaproteobacteria</taxon>
        <taxon>Alteromonadales</taxon>
        <taxon>Alteromonadaceae</taxon>
        <taxon>Paraglaciecola</taxon>
    </lineage>
</organism>
<dbReference type="GO" id="GO:0016020">
    <property type="term" value="C:membrane"/>
    <property type="evidence" value="ECO:0007669"/>
    <property type="project" value="TreeGrafter"/>
</dbReference>
<sequence>MVKSSDVNIHFAHANGFPAGSYRKLFSALNDDFHVSAIEKFGHNNRFPISKNWGNQTQELIENIELTQDKPVYAIGHSFGGVVSYMAACLRPELFDGLIMLDPPMITGLTRVFFRGAKATPLIDKITPAGKTVNRCRQWSKDEDLVAYFQSRALFKNIDSDCIRDYVSSATVEQEQYRHLHFKPEVEASIFRNIPHDIYRYYGKLACPALLVTGKHTQVCTERRIRPFIKANNLIHKVFDGGHMFPLESPVETAQLINQTIDAWRHDVPMPTTL</sequence>
<dbReference type="RefSeq" id="WP_160181787.1">
    <property type="nucleotide sequence ID" value="NZ_CP047656.1"/>
</dbReference>
<proteinExistence type="predicted"/>
<dbReference type="EMBL" id="CP047656">
    <property type="protein sequence ID" value="QHJ13710.1"/>
    <property type="molecule type" value="Genomic_DNA"/>
</dbReference>
<dbReference type="AlphaFoldDB" id="A0A857JRA3"/>
<feature type="domain" description="AB hydrolase-1" evidence="1">
    <location>
        <begin position="11"/>
        <end position="255"/>
    </location>
</feature>
<accession>A0A857JRA3</accession>
<dbReference type="SUPFAM" id="SSF53474">
    <property type="entry name" value="alpha/beta-Hydrolases"/>
    <property type="match status" value="1"/>
</dbReference>
<dbReference type="OrthoDB" id="5729753at2"/>